<dbReference type="InterPro" id="IPR035897">
    <property type="entry name" value="Toll_tir_struct_dom_sf"/>
</dbReference>
<protein>
    <submittedName>
        <fullName evidence="13">Protein toll</fullName>
    </submittedName>
</protein>
<feature type="domain" description="TIR" evidence="12">
    <location>
        <begin position="1114"/>
        <end position="1249"/>
    </location>
</feature>
<dbReference type="GO" id="GO:0005886">
    <property type="term" value="C:plasma membrane"/>
    <property type="evidence" value="ECO:0007669"/>
    <property type="project" value="UniProtKB-SubCell"/>
</dbReference>
<organism evidence="13 14">
    <name type="scientific">Melipona quadrifasciata</name>
    <dbReference type="NCBI Taxonomy" id="166423"/>
    <lineage>
        <taxon>Eukaryota</taxon>
        <taxon>Metazoa</taxon>
        <taxon>Ecdysozoa</taxon>
        <taxon>Arthropoda</taxon>
        <taxon>Hexapoda</taxon>
        <taxon>Insecta</taxon>
        <taxon>Pterygota</taxon>
        <taxon>Neoptera</taxon>
        <taxon>Endopterygota</taxon>
        <taxon>Hymenoptera</taxon>
        <taxon>Apocrita</taxon>
        <taxon>Aculeata</taxon>
        <taxon>Apoidea</taxon>
        <taxon>Anthophila</taxon>
        <taxon>Apidae</taxon>
        <taxon>Melipona</taxon>
    </lineage>
</organism>
<keyword evidence="8 11" id="KW-1133">Transmembrane helix</keyword>
<keyword evidence="5 11" id="KW-0812">Transmembrane</keyword>
<dbReference type="PROSITE" id="PS50104">
    <property type="entry name" value="TIR"/>
    <property type="match status" value="1"/>
</dbReference>
<dbReference type="PANTHER" id="PTHR24366">
    <property type="entry name" value="IG(IMMUNOGLOBULIN) AND LRR(LEUCINE RICH REPEAT) DOMAINS"/>
    <property type="match status" value="1"/>
</dbReference>
<evidence type="ECO:0000259" key="12">
    <source>
        <dbReference type="PROSITE" id="PS50104"/>
    </source>
</evidence>
<keyword evidence="3" id="KW-1003">Cell membrane</keyword>
<gene>
    <name evidence="13" type="ORF">WN51_05931</name>
</gene>
<dbReference type="OrthoDB" id="2015831at2759"/>
<name>A0A0M9A8F0_9HYME</name>
<dbReference type="Pfam" id="PF13855">
    <property type="entry name" value="LRR_8"/>
    <property type="match status" value="4"/>
</dbReference>
<keyword evidence="4" id="KW-0433">Leucine-rich repeat</keyword>
<dbReference type="SUPFAM" id="SSF52058">
    <property type="entry name" value="L domain-like"/>
    <property type="match status" value="3"/>
</dbReference>
<comment type="subcellular location">
    <subcellularLocation>
        <location evidence="1">Cell membrane</location>
    </subcellularLocation>
</comment>
<dbReference type="Pfam" id="PF13676">
    <property type="entry name" value="TIR_2"/>
    <property type="match status" value="1"/>
</dbReference>
<dbReference type="InterPro" id="IPR032675">
    <property type="entry name" value="LRR_dom_sf"/>
</dbReference>
<feature type="transmembrane region" description="Helical" evidence="11">
    <location>
        <begin position="1061"/>
        <end position="1085"/>
    </location>
</feature>
<dbReference type="InterPro" id="IPR000372">
    <property type="entry name" value="LRRNT"/>
</dbReference>
<dbReference type="PRINTS" id="PR00019">
    <property type="entry name" value="LEURICHRPT"/>
</dbReference>
<sequence>MSWGPPKHHATRAERCPMVEERLNHHETRVPIPKKKPDNFFWPCSRFIRAESSIDTCLRSLGVETRCQNVLKFLDRELEKGNLEAGVNDSRSRLRHDGRSITSLEAPTGCEWKKDGEDGEKALACRVRTIANVPSLIGNLSAIQVDSISSLALECSDVLFFESQIDGPHGFFSPLPRLEKLRVDYCKIRYLPGGVFASAHNLRTLSVRTHNGDWSAMTLELHRDSLRGLTYLQHLDLADNNLWTLPAELLCPVQSLATLNLTRNKLQDVVSLGFSDLVESCTPSLEVLDLSNNDLNTLDDRALSNLRTLTVLKLQENVITSVGDHALAGLTALHSLNVSSNRLVALPPELFSRTKELRELILSNNSLAVLAPGLLDSLIELQILDLSSNELTNRWVNRDTFSRLVRLVILDLSFNALTRIDAHVFKGLYSLQILKLEHNEIETLVDGCFGSLTNLHSLTLSHNRITRFDPAHTVGLTTLNQLFLDTNKLRSLHRHVFDNLTGLQDLSLRGNYLTEIPHAVRVLRSLKTLDLGKNHVSRIDNDSFDGLSELYGLRLVDNKLENVSREAFAALPALQVLNLANNYIRHVEQSAFSSNPVLRAIRLDGNQLTEIRGAFTSLTTLVWLNVSDNKLLWFDYSHLPSSIEWLDVHANQISELGNYYTVKNTLRIKMLDASYNQIVEIADANVPDSVETLFLNNNRIRAIAPGTFLQKRSLQKVMLYENEIRSLDVAAIALQTVPVDEELPQFYIGSNPLLCNCTMEWLPRINEMARLRQHPRVMDLDSVTCEMVHARATPRRPLLSLKPKDFLCQYGAHCFALCHCCDFDACDCEMTCPDNCSCYHDHSWSSNVVDCSNAGYKHVPERIPMDATEIYLDGNELGDLGSHVFIGKRRLEVLFLNNSGISAIHNFTFNGVGALRVLHLEDNALRELRGFEFDQLERMSELYLDHNAIATVGNTTFKKMKNLEVLRLDSNRIVNFRPWEALPSVGDSTRVVALEGNAWSCECGNAAKLRGWLAEHRGDPEKMYCRDGVETLAQAMKRCGDPSTEAVSRGIQEIPLLGGNFVPLLAGALVAVIAICLFVALAFAFRQDVRLWAHARYGLRLGKMTTPPDEERDRLYDGYVVYSERDEDFVSRFLAAELEQSGLALCLHWRDLPPARPQEAVPPAAATARRIVIIFSPVFLANEWQHAEFRAALRTALENIRPGSRKRRVVVLLATEAPARDPELQLLLQTCTVVIWGEKRFWEKLRFAMPDSVGKRSDSKKVNDRNRKVAHYTAAPSAGDVWTKPNGVLVAPVHAPTPTPTQSTYIQRRLLILFGDCSSREKEDGEKTLLINIPRLDDGAINIFMAALTSIPAVTLWTVDLDDYSFCTIIKIRKHTLESRMEFWTLTGGLDFKDKFHRNFPRSKRFERNESYSILERLNEKQEEKGRRDETKGDGTRNGDETRDISYEYHGCTLDHKCRDAYSGRGLGREEKERESMTVESVNPLEEDPCEKTRKVLQNAHYCHQGLLDNVYYVSTFAFNCKISSQSSAVILHALLNTQEPNSTIPPAQPRNLLKFAIRLSIGNVGTLFCGIDLCSSSVGVFSSNDLESQGSGGINPIESSLVTQSTTVTVGQSGVSVGHFFSQSNKFVSWCFVLEDV</sequence>
<evidence type="ECO:0000313" key="13">
    <source>
        <dbReference type="EMBL" id="KOX78043.1"/>
    </source>
</evidence>
<accession>A0A0M9A8F0</accession>
<dbReference type="SMART" id="SM00013">
    <property type="entry name" value="LRRNT"/>
    <property type="match status" value="1"/>
</dbReference>
<evidence type="ECO:0000256" key="9">
    <source>
        <dbReference type="ARBA" id="ARBA00023136"/>
    </source>
</evidence>
<dbReference type="InterPro" id="IPR003591">
    <property type="entry name" value="Leu-rich_rpt_typical-subtyp"/>
</dbReference>
<evidence type="ECO:0000256" key="7">
    <source>
        <dbReference type="ARBA" id="ARBA00022737"/>
    </source>
</evidence>
<dbReference type="Gene3D" id="3.80.10.10">
    <property type="entry name" value="Ribonuclease Inhibitor"/>
    <property type="match status" value="6"/>
</dbReference>
<evidence type="ECO:0000256" key="3">
    <source>
        <dbReference type="ARBA" id="ARBA00022475"/>
    </source>
</evidence>
<evidence type="ECO:0000256" key="10">
    <source>
        <dbReference type="SAM" id="MobiDB-lite"/>
    </source>
</evidence>
<evidence type="ECO:0000256" key="11">
    <source>
        <dbReference type="SAM" id="Phobius"/>
    </source>
</evidence>
<evidence type="ECO:0000256" key="6">
    <source>
        <dbReference type="ARBA" id="ARBA00022729"/>
    </source>
</evidence>
<dbReference type="SMART" id="SM00369">
    <property type="entry name" value="LRR_TYP"/>
    <property type="match status" value="24"/>
</dbReference>
<keyword evidence="9 11" id="KW-0472">Membrane</keyword>
<dbReference type="Gene3D" id="3.40.50.10140">
    <property type="entry name" value="Toll/interleukin-1 receptor homology (TIR) domain"/>
    <property type="match status" value="1"/>
</dbReference>
<dbReference type="PROSITE" id="PS51450">
    <property type="entry name" value="LRR"/>
    <property type="match status" value="6"/>
</dbReference>
<evidence type="ECO:0000313" key="14">
    <source>
        <dbReference type="Proteomes" id="UP000053105"/>
    </source>
</evidence>
<proteinExistence type="inferred from homology"/>
<evidence type="ECO:0000256" key="4">
    <source>
        <dbReference type="ARBA" id="ARBA00022614"/>
    </source>
</evidence>
<dbReference type="EMBL" id="KQ435727">
    <property type="protein sequence ID" value="KOX78043.1"/>
    <property type="molecule type" value="Genomic_DNA"/>
</dbReference>
<dbReference type="SUPFAM" id="SSF52200">
    <property type="entry name" value="Toll/Interleukin receptor TIR domain"/>
    <property type="match status" value="1"/>
</dbReference>
<feature type="region of interest" description="Disordered" evidence="10">
    <location>
        <begin position="1417"/>
        <end position="1442"/>
    </location>
</feature>
<keyword evidence="14" id="KW-1185">Reference proteome</keyword>
<keyword evidence="6" id="KW-0732">Signal</keyword>
<dbReference type="SMART" id="SM00365">
    <property type="entry name" value="LRR_SD22"/>
    <property type="match status" value="8"/>
</dbReference>
<reference evidence="13 14" key="1">
    <citation type="submission" date="2015-07" db="EMBL/GenBank/DDBJ databases">
        <title>The genome of Melipona quadrifasciata.</title>
        <authorList>
            <person name="Pan H."/>
            <person name="Kapheim K."/>
        </authorList>
    </citation>
    <scope>NUCLEOTIDE SEQUENCE [LARGE SCALE GENOMIC DNA]</scope>
    <source>
        <strain evidence="13">0111107301</strain>
        <tissue evidence="13">Whole body</tissue>
    </source>
</reference>
<dbReference type="InterPro" id="IPR000157">
    <property type="entry name" value="TIR_dom"/>
</dbReference>
<evidence type="ECO:0000256" key="8">
    <source>
        <dbReference type="ARBA" id="ARBA00022989"/>
    </source>
</evidence>
<dbReference type="SMART" id="SM00255">
    <property type="entry name" value="TIR"/>
    <property type="match status" value="1"/>
</dbReference>
<comment type="similarity">
    <text evidence="2">Belongs to the Toll-like receptor family.</text>
</comment>
<evidence type="ECO:0000256" key="2">
    <source>
        <dbReference type="ARBA" id="ARBA00009634"/>
    </source>
</evidence>
<dbReference type="FunFam" id="3.80.10.10:FF:001438">
    <property type="entry name" value="Uncharacterized protein"/>
    <property type="match status" value="1"/>
</dbReference>
<dbReference type="Proteomes" id="UP000053105">
    <property type="component" value="Unassembled WGS sequence"/>
</dbReference>
<dbReference type="GO" id="GO:0007165">
    <property type="term" value="P:signal transduction"/>
    <property type="evidence" value="ECO:0007669"/>
    <property type="project" value="InterPro"/>
</dbReference>
<dbReference type="InterPro" id="IPR001611">
    <property type="entry name" value="Leu-rich_rpt"/>
</dbReference>
<evidence type="ECO:0000256" key="1">
    <source>
        <dbReference type="ARBA" id="ARBA00004236"/>
    </source>
</evidence>
<dbReference type="FunFam" id="3.80.10.10:FF:001164">
    <property type="entry name" value="GH01279p"/>
    <property type="match status" value="1"/>
</dbReference>
<evidence type="ECO:0000256" key="5">
    <source>
        <dbReference type="ARBA" id="ARBA00022692"/>
    </source>
</evidence>
<keyword evidence="7" id="KW-0677">Repeat</keyword>
<dbReference type="STRING" id="166423.A0A0M9A8F0"/>